<evidence type="ECO:0000313" key="3">
    <source>
        <dbReference type="Proteomes" id="UP001575105"/>
    </source>
</evidence>
<sequence>MVHKTTLRGSGLLAVVALVFGTLGLAGPAAAYPEPAMVSPSWALEFEYRTPQAISVEGVDGTPRWYWYMRYKVTNHSGDDRLFIPEITVATDTGKIIDTGANVPASVFHRIRERERDPLLESPVDVVGRLLQGDDYARESVAIWPAPREPVNQFRIFVAGLSGETASTEHPVTGETVMLRRTLMLTYHLPGRPSTPQRQPVVFEDERDVMR</sequence>
<evidence type="ECO:0000256" key="1">
    <source>
        <dbReference type="SAM" id="MobiDB-lite"/>
    </source>
</evidence>
<protein>
    <recommendedName>
        <fullName evidence="4">Outer membrane lipoprotein-sorting protein</fullName>
    </recommendedName>
</protein>
<gene>
    <name evidence="2" type="ORF">ACERK3_06780</name>
</gene>
<evidence type="ECO:0008006" key="4">
    <source>
        <dbReference type="Google" id="ProtNLM"/>
    </source>
</evidence>
<feature type="region of interest" description="Disordered" evidence="1">
    <location>
        <begin position="189"/>
        <end position="211"/>
    </location>
</feature>
<dbReference type="EMBL" id="JBGUBD010000004">
    <property type="protein sequence ID" value="MFA9478001.1"/>
    <property type="molecule type" value="Genomic_DNA"/>
</dbReference>
<accession>A0ABV4U5H9</accession>
<comment type="caution">
    <text evidence="2">The sequence shown here is derived from an EMBL/GenBank/DDBJ whole genome shotgun (WGS) entry which is preliminary data.</text>
</comment>
<organism evidence="2 3">
    <name type="scientific">Natronomicrosphaera hydrolytica</name>
    <dbReference type="NCBI Taxonomy" id="3242702"/>
    <lineage>
        <taxon>Bacteria</taxon>
        <taxon>Pseudomonadati</taxon>
        <taxon>Planctomycetota</taxon>
        <taxon>Phycisphaerae</taxon>
        <taxon>Phycisphaerales</taxon>
        <taxon>Phycisphaeraceae</taxon>
        <taxon>Natronomicrosphaera</taxon>
    </lineage>
</organism>
<dbReference type="RefSeq" id="WP_425344930.1">
    <property type="nucleotide sequence ID" value="NZ_JBGUBD010000004.1"/>
</dbReference>
<proteinExistence type="predicted"/>
<dbReference type="Proteomes" id="UP001575105">
    <property type="component" value="Unassembled WGS sequence"/>
</dbReference>
<reference evidence="2 3" key="1">
    <citation type="submission" date="2024-08" db="EMBL/GenBank/DDBJ databases">
        <title>Whole-genome sequencing of halo(alkali)philic microorganisms from hypersaline lakes.</title>
        <authorList>
            <person name="Sorokin D.Y."/>
            <person name="Merkel A.Y."/>
            <person name="Messina E."/>
            <person name="Yakimov M."/>
        </authorList>
    </citation>
    <scope>NUCLEOTIDE SEQUENCE [LARGE SCALE GENOMIC DNA]</scope>
    <source>
        <strain evidence="2 3">AB-hyl4</strain>
    </source>
</reference>
<name>A0ABV4U5H9_9BACT</name>
<keyword evidence="3" id="KW-1185">Reference proteome</keyword>
<evidence type="ECO:0000313" key="2">
    <source>
        <dbReference type="EMBL" id="MFA9478001.1"/>
    </source>
</evidence>